<dbReference type="GO" id="GO:0044780">
    <property type="term" value="P:bacterial-type flagellum assembly"/>
    <property type="evidence" value="ECO:0007669"/>
    <property type="project" value="InterPro"/>
</dbReference>
<keyword evidence="4 6" id="KW-1005">Bacterial flagellum biogenesis</keyword>
<dbReference type="EMBL" id="BMIY01000005">
    <property type="protein sequence ID" value="GGG57234.1"/>
    <property type="molecule type" value="Genomic_DNA"/>
</dbReference>
<name>A0A917GU26_9GAMM</name>
<keyword evidence="7" id="KW-0969">Cilium</keyword>
<dbReference type="GO" id="GO:0071973">
    <property type="term" value="P:bacterial-type flagellum-dependent cell motility"/>
    <property type="evidence" value="ECO:0007669"/>
    <property type="project" value="TreeGrafter"/>
</dbReference>
<dbReference type="Pfam" id="PF02561">
    <property type="entry name" value="FliS"/>
    <property type="match status" value="1"/>
</dbReference>
<dbReference type="Proteomes" id="UP000627715">
    <property type="component" value="Unassembled WGS sequence"/>
</dbReference>
<keyword evidence="7" id="KW-0282">Flagellum</keyword>
<keyword evidence="3 6" id="KW-0963">Cytoplasm</keyword>
<accession>A0A917GU26</accession>
<proteinExistence type="inferred from homology"/>
<reference evidence="7" key="1">
    <citation type="journal article" date="2014" name="Int. J. Syst. Evol. Microbiol.">
        <title>Complete genome sequence of Corynebacterium casei LMG S-19264T (=DSM 44701T), isolated from a smear-ripened cheese.</title>
        <authorList>
            <consortium name="US DOE Joint Genome Institute (JGI-PGF)"/>
            <person name="Walter F."/>
            <person name="Albersmeier A."/>
            <person name="Kalinowski J."/>
            <person name="Ruckert C."/>
        </authorList>
    </citation>
    <scope>NUCLEOTIDE SEQUENCE</scope>
    <source>
        <strain evidence="7">CGMCC 1.15425</strain>
    </source>
</reference>
<gene>
    <name evidence="7" type="primary">fliS</name>
    <name evidence="7" type="ORF">GCM10011403_13040</name>
</gene>
<comment type="subcellular location">
    <subcellularLocation>
        <location evidence="1 6">Cytoplasm</location>
        <location evidence="1 6">Cytosol</location>
    </subcellularLocation>
</comment>
<organism evidence="7 8">
    <name type="scientific">Pseudohongiella nitratireducens</name>
    <dbReference type="NCBI Taxonomy" id="1768907"/>
    <lineage>
        <taxon>Bacteria</taxon>
        <taxon>Pseudomonadati</taxon>
        <taxon>Pseudomonadota</taxon>
        <taxon>Gammaproteobacteria</taxon>
        <taxon>Pseudomonadales</taxon>
        <taxon>Pseudohongiellaceae</taxon>
        <taxon>Pseudohongiella</taxon>
    </lineage>
</organism>
<reference evidence="7" key="2">
    <citation type="submission" date="2020-09" db="EMBL/GenBank/DDBJ databases">
        <authorList>
            <person name="Sun Q."/>
            <person name="Zhou Y."/>
        </authorList>
    </citation>
    <scope>NUCLEOTIDE SEQUENCE</scope>
    <source>
        <strain evidence="7">CGMCC 1.15425</strain>
    </source>
</reference>
<dbReference type="PIRSF" id="PIRSF039090">
    <property type="entry name" value="Flis"/>
    <property type="match status" value="1"/>
</dbReference>
<evidence type="ECO:0000256" key="6">
    <source>
        <dbReference type="PIRNR" id="PIRNR039090"/>
    </source>
</evidence>
<dbReference type="GO" id="GO:0005829">
    <property type="term" value="C:cytosol"/>
    <property type="evidence" value="ECO:0007669"/>
    <property type="project" value="UniProtKB-SubCell"/>
</dbReference>
<comment type="caution">
    <text evidence="7">The sequence shown here is derived from an EMBL/GenBank/DDBJ whole genome shotgun (WGS) entry which is preliminary data.</text>
</comment>
<dbReference type="RefSeq" id="WP_068813036.1">
    <property type="nucleotide sequence ID" value="NZ_BMIY01000005.1"/>
</dbReference>
<dbReference type="InterPro" id="IPR036584">
    <property type="entry name" value="FliS_sf"/>
</dbReference>
<dbReference type="InterPro" id="IPR003713">
    <property type="entry name" value="FliS"/>
</dbReference>
<evidence type="ECO:0000256" key="4">
    <source>
        <dbReference type="ARBA" id="ARBA00022795"/>
    </source>
</evidence>
<evidence type="ECO:0000256" key="1">
    <source>
        <dbReference type="ARBA" id="ARBA00004514"/>
    </source>
</evidence>
<keyword evidence="5" id="KW-0143">Chaperone</keyword>
<evidence type="ECO:0000313" key="8">
    <source>
        <dbReference type="Proteomes" id="UP000627715"/>
    </source>
</evidence>
<dbReference type="SUPFAM" id="SSF101116">
    <property type="entry name" value="Flagellar export chaperone FliS"/>
    <property type="match status" value="1"/>
</dbReference>
<comment type="similarity">
    <text evidence="2 6">Belongs to the FliS family.</text>
</comment>
<evidence type="ECO:0000256" key="5">
    <source>
        <dbReference type="ARBA" id="ARBA00023186"/>
    </source>
</evidence>
<evidence type="ECO:0000256" key="2">
    <source>
        <dbReference type="ARBA" id="ARBA00008787"/>
    </source>
</evidence>
<evidence type="ECO:0000313" key="7">
    <source>
        <dbReference type="EMBL" id="GGG57234.1"/>
    </source>
</evidence>
<protein>
    <recommendedName>
        <fullName evidence="6">Flagellar secretion chaperone FliS</fullName>
    </recommendedName>
</protein>
<dbReference type="AlphaFoldDB" id="A0A917GU26"/>
<keyword evidence="7" id="KW-0966">Cell projection</keyword>
<keyword evidence="8" id="KW-1185">Reference proteome</keyword>
<evidence type="ECO:0000256" key="3">
    <source>
        <dbReference type="ARBA" id="ARBA00022490"/>
    </source>
</evidence>
<dbReference type="CDD" id="cd16098">
    <property type="entry name" value="FliS"/>
    <property type="match status" value="1"/>
</dbReference>
<dbReference type="NCBIfam" id="TIGR00208">
    <property type="entry name" value="fliS"/>
    <property type="match status" value="1"/>
</dbReference>
<dbReference type="OrthoDB" id="9792010at2"/>
<dbReference type="PANTHER" id="PTHR34773:SF1">
    <property type="entry name" value="FLAGELLAR SECRETION CHAPERONE FLIS"/>
    <property type="match status" value="1"/>
</dbReference>
<sequence length="133" mass="14956">MYSPSGAIAQYQQVNNVGQVEDASPHRLILMLMAGALDRLAQARSAIERKDISLKGRMISKATNIIEGLQGSLDRQQSPEYAENLDRLYDYMQRRLLEANLNNDIGLLDEVSELMRTVKSGWEEIEPGRSSTM</sequence>
<dbReference type="Gene3D" id="1.20.120.340">
    <property type="entry name" value="Flagellar protein FliS"/>
    <property type="match status" value="1"/>
</dbReference>
<dbReference type="PANTHER" id="PTHR34773">
    <property type="entry name" value="FLAGELLAR SECRETION CHAPERONE FLIS"/>
    <property type="match status" value="1"/>
</dbReference>